<organism evidence="8 9">
    <name type="scientific">Hymenobacter wooponensis</name>
    <dbReference type="NCBI Taxonomy" id="1525360"/>
    <lineage>
        <taxon>Bacteria</taxon>
        <taxon>Pseudomonadati</taxon>
        <taxon>Bacteroidota</taxon>
        <taxon>Cytophagia</taxon>
        <taxon>Cytophagales</taxon>
        <taxon>Hymenobacteraceae</taxon>
        <taxon>Hymenobacter</taxon>
    </lineage>
</organism>
<evidence type="ECO:0000313" key="8">
    <source>
        <dbReference type="EMBL" id="TGD77154.1"/>
    </source>
</evidence>
<keyword evidence="6" id="KW-1133">Transmembrane helix</keyword>
<keyword evidence="2" id="KW-0418">Kinase</keyword>
<evidence type="ECO:0000259" key="7">
    <source>
        <dbReference type="PROSITE" id="PS50109"/>
    </source>
</evidence>
<dbReference type="SUPFAM" id="SSF55874">
    <property type="entry name" value="ATPase domain of HSP90 chaperone/DNA topoisomerase II/histidine kinase"/>
    <property type="match status" value="1"/>
</dbReference>
<dbReference type="InterPro" id="IPR019734">
    <property type="entry name" value="TPR_rpt"/>
</dbReference>
<dbReference type="InterPro" id="IPR036890">
    <property type="entry name" value="HATPase_C_sf"/>
</dbReference>
<dbReference type="InterPro" id="IPR011990">
    <property type="entry name" value="TPR-like_helical_dom_sf"/>
</dbReference>
<keyword evidence="5" id="KW-0175">Coiled coil</keyword>
<comment type="caution">
    <text evidence="8">The sequence shown here is derived from an EMBL/GenBank/DDBJ whole genome shotgun (WGS) entry which is preliminary data.</text>
</comment>
<keyword evidence="6" id="KW-0472">Membrane</keyword>
<evidence type="ECO:0000256" key="5">
    <source>
        <dbReference type="SAM" id="Coils"/>
    </source>
</evidence>
<dbReference type="PROSITE" id="PS50109">
    <property type="entry name" value="HIS_KIN"/>
    <property type="match status" value="1"/>
</dbReference>
<dbReference type="Gene3D" id="3.30.565.10">
    <property type="entry name" value="Histidine kinase-like ATPase, C-terminal domain"/>
    <property type="match status" value="1"/>
</dbReference>
<keyword evidence="1" id="KW-0808">Transferase</keyword>
<dbReference type="SMART" id="SM00028">
    <property type="entry name" value="TPR"/>
    <property type="match status" value="6"/>
</dbReference>
<dbReference type="PANTHER" id="PTHR24421">
    <property type="entry name" value="NITRATE/NITRITE SENSOR PROTEIN NARX-RELATED"/>
    <property type="match status" value="1"/>
</dbReference>
<feature type="repeat" description="TPR" evidence="4">
    <location>
        <begin position="235"/>
        <end position="268"/>
    </location>
</feature>
<dbReference type="InterPro" id="IPR011712">
    <property type="entry name" value="Sig_transdc_His_kin_sub3_dim/P"/>
</dbReference>
<dbReference type="EMBL" id="SRKZ01000010">
    <property type="protein sequence ID" value="TGD77154.1"/>
    <property type="molecule type" value="Genomic_DNA"/>
</dbReference>
<keyword evidence="4" id="KW-0802">TPR repeat</keyword>
<reference evidence="8 9" key="1">
    <citation type="submission" date="2019-04" db="EMBL/GenBank/DDBJ databases">
        <authorList>
            <person name="Feng G."/>
            <person name="Zhang J."/>
            <person name="Zhu H."/>
        </authorList>
    </citation>
    <scope>NUCLEOTIDE SEQUENCE [LARGE SCALE GENOMIC DNA]</scope>
    <source>
        <strain evidence="8 9">JCM 19491</strain>
    </source>
</reference>
<dbReference type="SUPFAM" id="SSF48452">
    <property type="entry name" value="TPR-like"/>
    <property type="match status" value="2"/>
</dbReference>
<sequence>MWLLTSTATAQLVPDSLLHQLQTATSDTQRAKVAVRLSIASTASDTAQAGQYARQGLQVSTAAHFLYGQAHAYMQLGTLANIRNDNALAARYYGRALVLAENLYQRQPSTRHLKLLAALANNQGNVYDRLGQYQQAVQQYLRASTYLLRLRDDVTLQTVYGNLGNSFLVLNQPKEAARYWRRAVAVRLPARPQPSLVPVYLQLAGLHLQNRQLDSAWVQLSQARRLMPQAELYTGEYYGTLGQYYLQQGELQAARQAFKQALEFASRKGAVGYQAKLLFGLGQVDEQAGNLAEARARMQRSMALAEELGDPQQQLSNLEALAALEERATDWLQALRYQKRIQALHDTLTNAAVRARVNTLETKYRTQQQAQELISLRREQAVQQHELAQQRQLNALYLGLVAALTVVGGLGLVLVRHRQRLIRQRQELQRQQIQQLEQEKVLLKTEAMLQGQEEERSRLARDLHDGLGGMLSTVRLYLGALGGRVVLPDESARFFTQSVEHLDSSISELRRVARNMMPETLLRFGLVQALRDVCDATQQTGALQVQFQVHGLDERLDQRTEVVVFRIAQELLTNVIRHAQARSVIVQLMRHDTQLQLVVEDDGRGFQPAAARAGVGLRSIQSRASYLNAHLDIQSGPGQGTSVTLEFSLAPTTTIPAQNQDHSL</sequence>
<keyword evidence="6" id="KW-0812">Transmembrane</keyword>
<dbReference type="GO" id="GO:0000155">
    <property type="term" value="F:phosphorelay sensor kinase activity"/>
    <property type="evidence" value="ECO:0007669"/>
    <property type="project" value="InterPro"/>
</dbReference>
<dbReference type="RefSeq" id="WP_167855348.1">
    <property type="nucleotide sequence ID" value="NZ_SRKZ01000010.1"/>
</dbReference>
<dbReference type="Gene3D" id="1.25.40.10">
    <property type="entry name" value="Tetratricopeptide repeat domain"/>
    <property type="match status" value="3"/>
</dbReference>
<proteinExistence type="predicted"/>
<dbReference type="Pfam" id="PF13181">
    <property type="entry name" value="TPR_8"/>
    <property type="match status" value="2"/>
</dbReference>
<dbReference type="Pfam" id="PF07730">
    <property type="entry name" value="HisKA_3"/>
    <property type="match status" value="1"/>
</dbReference>
<keyword evidence="3" id="KW-0902">Two-component regulatory system</keyword>
<dbReference type="Pfam" id="PF02518">
    <property type="entry name" value="HATPase_c"/>
    <property type="match status" value="1"/>
</dbReference>
<dbReference type="InterPro" id="IPR005467">
    <property type="entry name" value="His_kinase_dom"/>
</dbReference>
<dbReference type="InterPro" id="IPR003594">
    <property type="entry name" value="HATPase_dom"/>
</dbReference>
<dbReference type="SMART" id="SM00387">
    <property type="entry name" value="HATPase_c"/>
    <property type="match status" value="1"/>
</dbReference>
<name>A0A4Z0MCD4_9BACT</name>
<keyword evidence="9" id="KW-1185">Reference proteome</keyword>
<evidence type="ECO:0000256" key="4">
    <source>
        <dbReference type="PROSITE-ProRule" id="PRU00339"/>
    </source>
</evidence>
<dbReference type="AlphaFoldDB" id="A0A4Z0MCD4"/>
<accession>A0A4Z0MCD4</accession>
<evidence type="ECO:0000256" key="2">
    <source>
        <dbReference type="ARBA" id="ARBA00022777"/>
    </source>
</evidence>
<feature type="domain" description="Histidine kinase" evidence="7">
    <location>
        <begin position="458"/>
        <end position="651"/>
    </location>
</feature>
<evidence type="ECO:0000256" key="3">
    <source>
        <dbReference type="ARBA" id="ARBA00023012"/>
    </source>
</evidence>
<dbReference type="InterPro" id="IPR050482">
    <property type="entry name" value="Sensor_HK_TwoCompSys"/>
</dbReference>
<evidence type="ECO:0000256" key="6">
    <source>
        <dbReference type="SAM" id="Phobius"/>
    </source>
</evidence>
<feature type="coiled-coil region" evidence="5">
    <location>
        <begin position="414"/>
        <end position="462"/>
    </location>
</feature>
<dbReference type="GO" id="GO:0046983">
    <property type="term" value="F:protein dimerization activity"/>
    <property type="evidence" value="ECO:0007669"/>
    <property type="project" value="InterPro"/>
</dbReference>
<feature type="transmembrane region" description="Helical" evidence="6">
    <location>
        <begin position="395"/>
        <end position="415"/>
    </location>
</feature>
<dbReference type="GO" id="GO:0016020">
    <property type="term" value="C:membrane"/>
    <property type="evidence" value="ECO:0007669"/>
    <property type="project" value="InterPro"/>
</dbReference>
<protein>
    <submittedName>
        <fullName evidence="8">Tetratricopeptide repeat protein</fullName>
    </submittedName>
</protein>
<dbReference type="Proteomes" id="UP000298284">
    <property type="component" value="Unassembled WGS sequence"/>
</dbReference>
<dbReference type="PROSITE" id="PS50005">
    <property type="entry name" value="TPR"/>
    <property type="match status" value="1"/>
</dbReference>
<evidence type="ECO:0000313" key="9">
    <source>
        <dbReference type="Proteomes" id="UP000298284"/>
    </source>
</evidence>
<dbReference type="CDD" id="cd16917">
    <property type="entry name" value="HATPase_UhpB-NarQ-NarX-like"/>
    <property type="match status" value="1"/>
</dbReference>
<dbReference type="Gene3D" id="1.20.5.1930">
    <property type="match status" value="1"/>
</dbReference>
<evidence type="ECO:0000256" key="1">
    <source>
        <dbReference type="ARBA" id="ARBA00022679"/>
    </source>
</evidence>
<gene>
    <name evidence="8" type="ORF">EU557_24285</name>
</gene>